<feature type="coiled-coil region" evidence="4">
    <location>
        <begin position="260"/>
        <end position="287"/>
    </location>
</feature>
<dbReference type="SUPFAM" id="SSF52540">
    <property type="entry name" value="P-loop containing nucleoside triphosphate hydrolases"/>
    <property type="match status" value="3"/>
</dbReference>
<reference evidence="6 7" key="1">
    <citation type="submission" date="2024-09" db="EMBL/GenBank/DDBJ databases">
        <authorList>
            <person name="Sun Q."/>
            <person name="Mori K."/>
        </authorList>
    </citation>
    <scope>NUCLEOTIDE SEQUENCE [LARGE SCALE GENOMIC DNA]</scope>
    <source>
        <strain evidence="6 7">CCM 7228</strain>
    </source>
</reference>
<dbReference type="EMBL" id="JBHLVO010000039">
    <property type="protein sequence ID" value="MFC0274561.1"/>
    <property type="molecule type" value="Genomic_DNA"/>
</dbReference>
<evidence type="ECO:0000256" key="3">
    <source>
        <dbReference type="ARBA" id="ARBA00013368"/>
    </source>
</evidence>
<comment type="subunit">
    <text evidence="2">Heterodimer of SbcC and SbcD.</text>
</comment>
<accession>A0ABV6GLJ8</accession>
<proteinExistence type="inferred from homology"/>
<gene>
    <name evidence="6" type="ORF">ACFFIX_24845</name>
</gene>
<dbReference type="InterPro" id="IPR038729">
    <property type="entry name" value="Rad50/SbcC_AAA"/>
</dbReference>
<evidence type="ECO:0000313" key="7">
    <source>
        <dbReference type="Proteomes" id="UP001589854"/>
    </source>
</evidence>
<dbReference type="RefSeq" id="WP_378938936.1">
    <property type="nucleotide sequence ID" value="NZ_JBHLVO010000039.1"/>
</dbReference>
<dbReference type="Gene3D" id="3.40.50.300">
    <property type="entry name" value="P-loop containing nucleotide triphosphate hydrolases"/>
    <property type="match status" value="2"/>
</dbReference>
<comment type="caution">
    <text evidence="6">The sequence shown here is derived from an EMBL/GenBank/DDBJ whole genome shotgun (WGS) entry which is preliminary data.</text>
</comment>
<evidence type="ECO:0000256" key="1">
    <source>
        <dbReference type="ARBA" id="ARBA00006930"/>
    </source>
</evidence>
<dbReference type="InterPro" id="IPR027417">
    <property type="entry name" value="P-loop_NTPase"/>
</dbReference>
<keyword evidence="4" id="KW-0175">Coiled coil</keyword>
<protein>
    <recommendedName>
        <fullName evidence="3">Nuclease SbcCD subunit C</fullName>
    </recommendedName>
</protein>
<organism evidence="6 7">
    <name type="scientific">Metabacillus herbersteinensis</name>
    <dbReference type="NCBI Taxonomy" id="283816"/>
    <lineage>
        <taxon>Bacteria</taxon>
        <taxon>Bacillati</taxon>
        <taxon>Bacillota</taxon>
        <taxon>Bacilli</taxon>
        <taxon>Bacillales</taxon>
        <taxon>Bacillaceae</taxon>
        <taxon>Metabacillus</taxon>
    </lineage>
</organism>
<evidence type="ECO:0000259" key="5">
    <source>
        <dbReference type="Pfam" id="PF13476"/>
    </source>
</evidence>
<comment type="similarity">
    <text evidence="1">Belongs to the SMC family. SbcC subfamily.</text>
</comment>
<evidence type="ECO:0000313" key="6">
    <source>
        <dbReference type="EMBL" id="MFC0274561.1"/>
    </source>
</evidence>
<feature type="domain" description="Rad50/SbcC-type AAA" evidence="5">
    <location>
        <begin position="6"/>
        <end position="197"/>
    </location>
</feature>
<dbReference type="Pfam" id="PF13558">
    <property type="entry name" value="SbcC_Walker_B"/>
    <property type="match status" value="1"/>
</dbReference>
<name>A0ABV6GLJ8_9BACI</name>
<feature type="coiled-coil region" evidence="4">
    <location>
        <begin position="735"/>
        <end position="790"/>
    </location>
</feature>
<dbReference type="PANTHER" id="PTHR32114:SF2">
    <property type="entry name" value="ABC TRANSPORTER ABCH.3"/>
    <property type="match status" value="1"/>
</dbReference>
<evidence type="ECO:0000256" key="4">
    <source>
        <dbReference type="SAM" id="Coils"/>
    </source>
</evidence>
<keyword evidence="7" id="KW-1185">Reference proteome</keyword>
<dbReference type="PANTHER" id="PTHR32114">
    <property type="entry name" value="ABC TRANSPORTER ABCH.3"/>
    <property type="match status" value="1"/>
</dbReference>
<evidence type="ECO:0000256" key="2">
    <source>
        <dbReference type="ARBA" id="ARBA00011322"/>
    </source>
</evidence>
<dbReference type="Proteomes" id="UP001589854">
    <property type="component" value="Unassembled WGS sequence"/>
</dbReference>
<sequence length="1136" mass="129778">MKPITLAISGLHSFREKQVIDFNTLCEGGIFGIFGPTGSGKSSILDAMTLALYGKVERASNNTHGILNHAEEQLTVSFTFELVNGSVQKRYTVERVFKRADEMRVKATISHLIEVGEETIVLADKAGEVTEHVYNLLGLTIDDFTRAVVLPQGKFAEFLSLKGTERRQMLQRLFHLEQYGDQLIKKLKKKTTEAKSKRNECVAEQIGLGDASIEAVEEANKERANTELLLQKRSKEYEAVTKEFESKQEIWQLQSEKQTYEMQKQELQTGQAQITSLQEQFAQAEEAESLRPYAEAVQITSIEKDETEKMRIDYHKQYIELKDHYEKINKSYEIIREEKSSQEPVLVIKREKLLTLKQVEDELNMMIEQVKSLQSAQVTLAGKRGQLTHQLDTNKQALNKYVTKQTALKDELTENIISVKERQQVRDAQDAKHKVMQVLNDFNEVSDFTSKKGTLLSEYKVQMNQLTKKSITFRKQLLEYFQLIQRHYGIVSERDLEHEHFLIKAKQQLEITVSLEDKDKEQQLAKELVKQLTAGERCPVCGSTDHPHPAEDRNENHSNRTKSAYFKDFIEQQQVIKQDAYSLKHKLQSLAQQLSDEFPFLNEAKSPIEALVKPLLSGLNEQETQLYFEEGHKRFSVEYKSIAQDLLGLKEQIDKTSILLRNTANEDVKLQHSISLAEQELSDLVEKQGKLDQEYKVSESNYHKEFPAIPLEKIEELLKSIFERDQAAEQISARVQKSVSIIENQTEMVRELEEQKTILAQEEVKLNSELENREQQVGEKREKLKEVEGTLSIGEQIKEIEERLSALIAQEKTLYASWQKSSKELHQVANDLAASEKSYENAVVRHQKALEKWGNISKNSTFQTIENLLASLQTSQERQAMKMKIDTYLDKRKQIDADLKRIESKLNNQSLANEQWQHIGQIKQELKGFVDAAVEARGAAGKALSTLLEKHERFMIIEKQRETLDESIQHLDKLQAVFKGNGFVEFIAEEQLQQVSRDATERLGLLTRQRYAIEVDSQGGFIMRDDANGGVRRPVSTLSGGETFLTSLALALSLSTQIQLRGEFPLQFFFLDEGFGTLDADLLDTVVSALEKLHSTDLSVGVISHVQELRARLPRRLIVQSAEPSGKGSSVYLETL</sequence>
<dbReference type="Pfam" id="PF13476">
    <property type="entry name" value="AAA_23"/>
    <property type="match status" value="1"/>
</dbReference>